<name>A0A9D4IP25_DREPO</name>
<evidence type="ECO:0000313" key="1">
    <source>
        <dbReference type="EMBL" id="KAH3779857.1"/>
    </source>
</evidence>
<dbReference type="EMBL" id="JAIWYP010000008">
    <property type="protein sequence ID" value="KAH3779857.1"/>
    <property type="molecule type" value="Genomic_DNA"/>
</dbReference>
<proteinExistence type="predicted"/>
<reference evidence="1" key="2">
    <citation type="submission" date="2020-11" db="EMBL/GenBank/DDBJ databases">
        <authorList>
            <person name="McCartney M.A."/>
            <person name="Auch B."/>
            <person name="Kono T."/>
            <person name="Mallez S."/>
            <person name="Becker A."/>
            <person name="Gohl D.M."/>
            <person name="Silverstein K.A.T."/>
            <person name="Koren S."/>
            <person name="Bechman K.B."/>
            <person name="Herman A."/>
            <person name="Abrahante J.E."/>
            <person name="Garbe J."/>
        </authorList>
    </citation>
    <scope>NUCLEOTIDE SEQUENCE</scope>
    <source>
        <strain evidence="1">Duluth1</strain>
        <tissue evidence="1">Whole animal</tissue>
    </source>
</reference>
<organism evidence="1 2">
    <name type="scientific">Dreissena polymorpha</name>
    <name type="common">Zebra mussel</name>
    <name type="synonym">Mytilus polymorpha</name>
    <dbReference type="NCBI Taxonomy" id="45954"/>
    <lineage>
        <taxon>Eukaryota</taxon>
        <taxon>Metazoa</taxon>
        <taxon>Spiralia</taxon>
        <taxon>Lophotrochozoa</taxon>
        <taxon>Mollusca</taxon>
        <taxon>Bivalvia</taxon>
        <taxon>Autobranchia</taxon>
        <taxon>Heteroconchia</taxon>
        <taxon>Euheterodonta</taxon>
        <taxon>Imparidentia</taxon>
        <taxon>Neoheterodontei</taxon>
        <taxon>Myida</taxon>
        <taxon>Dreissenoidea</taxon>
        <taxon>Dreissenidae</taxon>
        <taxon>Dreissena</taxon>
    </lineage>
</organism>
<keyword evidence="2" id="KW-1185">Reference proteome</keyword>
<dbReference type="Proteomes" id="UP000828390">
    <property type="component" value="Unassembled WGS sequence"/>
</dbReference>
<gene>
    <name evidence="1" type="ORF">DPMN_157665</name>
</gene>
<evidence type="ECO:0000313" key="2">
    <source>
        <dbReference type="Proteomes" id="UP000828390"/>
    </source>
</evidence>
<reference evidence="1" key="1">
    <citation type="journal article" date="2019" name="bioRxiv">
        <title>The Genome of the Zebra Mussel, Dreissena polymorpha: A Resource for Invasive Species Research.</title>
        <authorList>
            <person name="McCartney M.A."/>
            <person name="Auch B."/>
            <person name="Kono T."/>
            <person name="Mallez S."/>
            <person name="Zhang Y."/>
            <person name="Obille A."/>
            <person name="Becker A."/>
            <person name="Abrahante J.E."/>
            <person name="Garbe J."/>
            <person name="Badalamenti J.P."/>
            <person name="Herman A."/>
            <person name="Mangelson H."/>
            <person name="Liachko I."/>
            <person name="Sullivan S."/>
            <person name="Sone E.D."/>
            <person name="Koren S."/>
            <person name="Silverstein K.A.T."/>
            <person name="Beckman K.B."/>
            <person name="Gohl D.M."/>
        </authorList>
    </citation>
    <scope>NUCLEOTIDE SEQUENCE</scope>
    <source>
        <strain evidence="1">Duluth1</strain>
        <tissue evidence="1">Whole animal</tissue>
    </source>
</reference>
<sequence length="90" mass="10176">MVNSLLLQGHVSLCIFRSLNVGNSTITGQSPHKLSGDGVLISAKYQYLLKLLYEGDKLWSNKVFKVHDLLYVVLSSKIREQSEREQLTII</sequence>
<protein>
    <submittedName>
        <fullName evidence="1">Uncharacterized protein</fullName>
    </submittedName>
</protein>
<comment type="caution">
    <text evidence="1">The sequence shown here is derived from an EMBL/GenBank/DDBJ whole genome shotgun (WGS) entry which is preliminary data.</text>
</comment>
<dbReference type="AlphaFoldDB" id="A0A9D4IP25"/>
<accession>A0A9D4IP25</accession>